<accession>A0A4V5ZPU6</accession>
<reference evidence="2 3" key="1">
    <citation type="submission" date="2019-04" db="EMBL/GenBank/DDBJ databases">
        <title>Reference strain of H23.</title>
        <authorList>
            <person name="Luo X."/>
        </authorList>
    </citation>
    <scope>NUCLEOTIDE SEQUENCE [LARGE SCALE GENOMIC DNA]</scope>
    <source>
        <strain evidence="2 3">H23</strain>
    </source>
</reference>
<sequence>MKTLAAWLYESFPVFQEWFPIPALFLLALYALVALIGLAIAAWLFWKWFNSGLDGIPDPVHPVIQRVVVVHEHRHSRIDE</sequence>
<dbReference type="EMBL" id="SZUA01000002">
    <property type="protein sequence ID" value="TKR30453.1"/>
    <property type="molecule type" value="Genomic_DNA"/>
</dbReference>
<keyword evidence="1" id="KW-0472">Membrane</keyword>
<proteinExistence type="predicted"/>
<name>A0A4V5ZPU6_9GAMM</name>
<keyword evidence="1" id="KW-0812">Transmembrane</keyword>
<evidence type="ECO:0000256" key="1">
    <source>
        <dbReference type="SAM" id="Phobius"/>
    </source>
</evidence>
<comment type="caution">
    <text evidence="2">The sequence shown here is derived from an EMBL/GenBank/DDBJ whole genome shotgun (WGS) entry which is preliminary data.</text>
</comment>
<gene>
    <name evidence="2" type="ORF">FCE95_10045</name>
</gene>
<evidence type="ECO:0000313" key="2">
    <source>
        <dbReference type="EMBL" id="TKR30453.1"/>
    </source>
</evidence>
<keyword evidence="1" id="KW-1133">Transmembrane helix</keyword>
<dbReference type="AlphaFoldDB" id="A0A4V5ZPU6"/>
<organism evidence="2 3">
    <name type="scientific">Luteimonas gilva</name>
    <dbReference type="NCBI Taxonomy" id="2572684"/>
    <lineage>
        <taxon>Bacteria</taxon>
        <taxon>Pseudomonadati</taxon>
        <taxon>Pseudomonadota</taxon>
        <taxon>Gammaproteobacteria</taxon>
        <taxon>Lysobacterales</taxon>
        <taxon>Lysobacteraceae</taxon>
        <taxon>Luteimonas</taxon>
    </lineage>
</organism>
<dbReference type="RefSeq" id="WP_137266883.1">
    <property type="nucleotide sequence ID" value="NZ_SZUA01000002.1"/>
</dbReference>
<dbReference type="Proteomes" id="UP000308707">
    <property type="component" value="Unassembled WGS sequence"/>
</dbReference>
<feature type="transmembrane region" description="Helical" evidence="1">
    <location>
        <begin position="20"/>
        <end position="46"/>
    </location>
</feature>
<keyword evidence="3" id="KW-1185">Reference proteome</keyword>
<protein>
    <submittedName>
        <fullName evidence="2">Uncharacterized protein</fullName>
    </submittedName>
</protein>
<evidence type="ECO:0000313" key="3">
    <source>
        <dbReference type="Proteomes" id="UP000308707"/>
    </source>
</evidence>